<evidence type="ECO:0000256" key="11">
    <source>
        <dbReference type="RuleBase" id="RU003783"/>
    </source>
</evidence>
<evidence type="ECO:0000256" key="6">
    <source>
        <dbReference type="ARBA" id="ARBA00022741"/>
    </source>
</evidence>
<organism evidence="14 15">
    <name type="scientific">Persephonella hydrogeniphila</name>
    <dbReference type="NCBI Taxonomy" id="198703"/>
    <lineage>
        <taxon>Bacteria</taxon>
        <taxon>Pseudomonadati</taxon>
        <taxon>Aquificota</taxon>
        <taxon>Aquificia</taxon>
        <taxon>Aquificales</taxon>
        <taxon>Hydrogenothermaceae</taxon>
        <taxon>Persephonella</taxon>
    </lineage>
</organism>
<comment type="function">
    <text evidence="2 10 12">Catalyzes the transfer of a dimethylallyl group onto the adenine at position 37 in tRNAs that read codons beginning with uridine, leading to the formation of N6-(dimethylallyl)adenosine (i(6)A).</text>
</comment>
<dbReference type="RefSeq" id="WP_097000837.1">
    <property type="nucleotide sequence ID" value="NZ_OBEI01000008.1"/>
</dbReference>
<dbReference type="InterPro" id="IPR027417">
    <property type="entry name" value="P-loop_NTPase"/>
</dbReference>
<feature type="site" description="Interaction with substrate tRNA" evidence="10">
    <location>
        <position position="121"/>
    </location>
</feature>
<keyword evidence="6 10" id="KW-0547">Nucleotide-binding</keyword>
<keyword evidence="4 10" id="KW-0808">Transferase</keyword>
<dbReference type="HAMAP" id="MF_00185">
    <property type="entry name" value="IPP_trans"/>
    <property type="match status" value="1"/>
</dbReference>
<dbReference type="Gene3D" id="3.40.50.300">
    <property type="entry name" value="P-loop containing nucleotide triphosphate hydrolases"/>
    <property type="match status" value="1"/>
</dbReference>
<feature type="site" description="Interaction with substrate tRNA" evidence="10">
    <location>
        <position position="99"/>
    </location>
</feature>
<keyword evidence="7 10" id="KW-0067">ATP-binding</keyword>
<dbReference type="GO" id="GO:0005524">
    <property type="term" value="F:ATP binding"/>
    <property type="evidence" value="ECO:0007669"/>
    <property type="project" value="UniProtKB-UniRule"/>
</dbReference>
<evidence type="ECO:0000256" key="4">
    <source>
        <dbReference type="ARBA" id="ARBA00022679"/>
    </source>
</evidence>
<evidence type="ECO:0000256" key="10">
    <source>
        <dbReference type="HAMAP-Rule" id="MF_00185"/>
    </source>
</evidence>
<dbReference type="PANTHER" id="PTHR11088:SF60">
    <property type="entry name" value="TRNA DIMETHYLALLYLTRANSFERASE"/>
    <property type="match status" value="1"/>
</dbReference>
<comment type="similarity">
    <text evidence="3 10 13">Belongs to the IPP transferase family.</text>
</comment>
<feature type="region of interest" description="Interaction with substrate tRNA" evidence="10">
    <location>
        <begin position="33"/>
        <end position="36"/>
    </location>
</feature>
<evidence type="ECO:0000256" key="9">
    <source>
        <dbReference type="ARBA" id="ARBA00049563"/>
    </source>
</evidence>
<evidence type="ECO:0000256" key="2">
    <source>
        <dbReference type="ARBA" id="ARBA00003213"/>
    </source>
</evidence>
<evidence type="ECO:0000256" key="1">
    <source>
        <dbReference type="ARBA" id="ARBA00001946"/>
    </source>
</evidence>
<evidence type="ECO:0000256" key="5">
    <source>
        <dbReference type="ARBA" id="ARBA00022694"/>
    </source>
</evidence>
<dbReference type="OrthoDB" id="9776390at2"/>
<dbReference type="GO" id="GO:0006400">
    <property type="term" value="P:tRNA modification"/>
    <property type="evidence" value="ECO:0007669"/>
    <property type="project" value="TreeGrafter"/>
</dbReference>
<feature type="binding site" evidence="10">
    <location>
        <begin position="8"/>
        <end position="15"/>
    </location>
    <ligand>
        <name>ATP</name>
        <dbReference type="ChEBI" id="CHEBI:30616"/>
    </ligand>
</feature>
<keyword evidence="15" id="KW-1185">Reference proteome</keyword>
<dbReference type="Gene3D" id="1.10.20.140">
    <property type="match status" value="1"/>
</dbReference>
<dbReference type="InterPro" id="IPR039657">
    <property type="entry name" value="Dimethylallyltransferase"/>
</dbReference>
<name>A0A285NM02_9AQUI</name>
<keyword evidence="8 10" id="KW-0460">Magnesium</keyword>
<dbReference type="Pfam" id="PF01715">
    <property type="entry name" value="IPPT"/>
    <property type="match status" value="1"/>
</dbReference>
<comment type="catalytic activity">
    <reaction evidence="9 10 11">
        <text>adenosine(37) in tRNA + dimethylallyl diphosphate = N(6)-dimethylallyladenosine(37) in tRNA + diphosphate</text>
        <dbReference type="Rhea" id="RHEA:26482"/>
        <dbReference type="Rhea" id="RHEA-COMP:10162"/>
        <dbReference type="Rhea" id="RHEA-COMP:10375"/>
        <dbReference type="ChEBI" id="CHEBI:33019"/>
        <dbReference type="ChEBI" id="CHEBI:57623"/>
        <dbReference type="ChEBI" id="CHEBI:74411"/>
        <dbReference type="ChEBI" id="CHEBI:74415"/>
        <dbReference type="EC" id="2.5.1.75"/>
    </reaction>
</comment>
<evidence type="ECO:0000256" key="3">
    <source>
        <dbReference type="ARBA" id="ARBA00005842"/>
    </source>
</evidence>
<comment type="caution">
    <text evidence="10">Lacks conserved residue(s) required for the propagation of feature annotation.</text>
</comment>
<evidence type="ECO:0000256" key="7">
    <source>
        <dbReference type="ARBA" id="ARBA00022840"/>
    </source>
</evidence>
<proteinExistence type="inferred from homology"/>
<dbReference type="Proteomes" id="UP000219036">
    <property type="component" value="Unassembled WGS sequence"/>
</dbReference>
<evidence type="ECO:0000256" key="13">
    <source>
        <dbReference type="RuleBase" id="RU003785"/>
    </source>
</evidence>
<gene>
    <name evidence="10" type="primary">miaA</name>
    <name evidence="14" type="ORF">SAMN06265182_1681</name>
</gene>
<comment type="cofactor">
    <cofactor evidence="1 10">
        <name>Mg(2+)</name>
        <dbReference type="ChEBI" id="CHEBI:18420"/>
    </cofactor>
</comment>
<reference evidence="15" key="1">
    <citation type="submission" date="2017-09" db="EMBL/GenBank/DDBJ databases">
        <authorList>
            <person name="Varghese N."/>
            <person name="Submissions S."/>
        </authorList>
    </citation>
    <scope>NUCLEOTIDE SEQUENCE [LARGE SCALE GENOMIC DNA]</scope>
    <source>
        <strain evidence="15">DSM 15103</strain>
    </source>
</reference>
<sequence>MKILVITGTTATGKTELSIQLAERLNGEIISADSMMVYRYMDIGTAKPTEEERRGIPHYLIDVVNPDEEFSVKDFLEMADRKIREISLKGKVPIVVGGTWLYIQALLYGLTDAPPTDWKLRKKLYEKDNKELYRLLENIDPEYSSKIHINDKKRIVRALEVYYIAGIPFSDYHKKHQFREKRYNFSGFVLHRPKDEIMHRVEQRVDDMLKKGLVDEVKKLLDMGYEKSLTAKQAIGYKELIPYMKGKISLNQARDAIIKNTKNFAKRQIRTFRSKFKDWNNIDVSSYTKQEVLDTIIKKYNSGGIKNEHTG</sequence>
<dbReference type="NCBIfam" id="TIGR00174">
    <property type="entry name" value="miaA"/>
    <property type="match status" value="1"/>
</dbReference>
<dbReference type="InterPro" id="IPR018022">
    <property type="entry name" value="IPT"/>
</dbReference>
<protein>
    <recommendedName>
        <fullName evidence="10">tRNA dimethylallyltransferase</fullName>
        <ecNumber evidence="10">2.5.1.75</ecNumber>
    </recommendedName>
    <alternativeName>
        <fullName evidence="10">Dimethylallyl diphosphate:tRNA dimethylallyltransferase</fullName>
        <shortName evidence="10">DMAPP:tRNA dimethylallyltransferase</shortName>
        <shortName evidence="10">DMATase</shortName>
    </alternativeName>
    <alternativeName>
        <fullName evidence="10">Isopentenyl-diphosphate:tRNA isopentenyltransferase</fullName>
        <shortName evidence="10">IPP transferase</shortName>
        <shortName evidence="10">IPPT</shortName>
        <shortName evidence="10">IPTase</shortName>
    </alternativeName>
</protein>
<keyword evidence="5 10" id="KW-0819">tRNA processing</keyword>
<dbReference type="EC" id="2.5.1.75" evidence="10"/>
<dbReference type="PANTHER" id="PTHR11088">
    <property type="entry name" value="TRNA DIMETHYLALLYLTRANSFERASE"/>
    <property type="match status" value="1"/>
</dbReference>
<accession>A0A285NM02</accession>
<evidence type="ECO:0000256" key="12">
    <source>
        <dbReference type="RuleBase" id="RU003784"/>
    </source>
</evidence>
<feature type="binding site" evidence="10">
    <location>
        <begin position="10"/>
        <end position="15"/>
    </location>
    <ligand>
        <name>substrate</name>
    </ligand>
</feature>
<dbReference type="EMBL" id="OBEI01000008">
    <property type="protein sequence ID" value="SNZ09953.1"/>
    <property type="molecule type" value="Genomic_DNA"/>
</dbReference>
<comment type="subunit">
    <text evidence="10">Monomer.</text>
</comment>
<dbReference type="SUPFAM" id="SSF52540">
    <property type="entry name" value="P-loop containing nucleoside triphosphate hydrolases"/>
    <property type="match status" value="2"/>
</dbReference>
<dbReference type="AlphaFoldDB" id="A0A285NM02"/>
<evidence type="ECO:0000256" key="8">
    <source>
        <dbReference type="ARBA" id="ARBA00022842"/>
    </source>
</evidence>
<evidence type="ECO:0000313" key="15">
    <source>
        <dbReference type="Proteomes" id="UP000219036"/>
    </source>
</evidence>
<evidence type="ECO:0000313" key="14">
    <source>
        <dbReference type="EMBL" id="SNZ09953.1"/>
    </source>
</evidence>
<dbReference type="GO" id="GO:0052381">
    <property type="term" value="F:tRNA dimethylallyltransferase activity"/>
    <property type="evidence" value="ECO:0007669"/>
    <property type="project" value="UniProtKB-UniRule"/>
</dbReference>